<protein>
    <submittedName>
        <fullName evidence="9">Cytochrome P450</fullName>
    </submittedName>
</protein>
<evidence type="ECO:0000256" key="3">
    <source>
        <dbReference type="ARBA" id="ARBA00022723"/>
    </source>
</evidence>
<dbReference type="SUPFAM" id="SSF48264">
    <property type="entry name" value="Cytochrome P450"/>
    <property type="match status" value="1"/>
</dbReference>
<evidence type="ECO:0000256" key="8">
    <source>
        <dbReference type="RuleBase" id="RU000461"/>
    </source>
</evidence>
<dbReference type="PRINTS" id="PR00463">
    <property type="entry name" value="EP450I"/>
</dbReference>
<keyword evidence="5 7" id="KW-0408">Iron</keyword>
<keyword evidence="4 8" id="KW-0560">Oxidoreductase</keyword>
<dbReference type="CDD" id="cd11049">
    <property type="entry name" value="CYP170A1-like"/>
    <property type="match status" value="1"/>
</dbReference>
<dbReference type="EMBL" id="JAAKZY010000089">
    <property type="protein sequence ID" value="NGO10981.1"/>
    <property type="molecule type" value="Genomic_DNA"/>
</dbReference>
<dbReference type="PRINTS" id="PR00385">
    <property type="entry name" value="P450"/>
</dbReference>
<comment type="caution">
    <text evidence="9">The sequence shown here is derived from an EMBL/GenBank/DDBJ whole genome shotgun (WGS) entry which is preliminary data.</text>
</comment>
<dbReference type="PROSITE" id="PS00086">
    <property type="entry name" value="CYTOCHROME_P450"/>
    <property type="match status" value="1"/>
</dbReference>
<evidence type="ECO:0000256" key="7">
    <source>
        <dbReference type="PIRSR" id="PIRSR602401-1"/>
    </source>
</evidence>
<evidence type="ECO:0000256" key="5">
    <source>
        <dbReference type="ARBA" id="ARBA00023004"/>
    </source>
</evidence>
<dbReference type="GO" id="GO:0020037">
    <property type="term" value="F:heme binding"/>
    <property type="evidence" value="ECO:0007669"/>
    <property type="project" value="InterPro"/>
</dbReference>
<dbReference type="Proteomes" id="UP000472335">
    <property type="component" value="Unassembled WGS sequence"/>
</dbReference>
<dbReference type="RefSeq" id="WP_165263359.1">
    <property type="nucleotide sequence ID" value="NZ_JAAKZY010000089.1"/>
</dbReference>
<evidence type="ECO:0000256" key="2">
    <source>
        <dbReference type="ARBA" id="ARBA00022617"/>
    </source>
</evidence>
<keyword evidence="6 8" id="KW-0503">Monooxygenase</keyword>
<dbReference type="AlphaFoldDB" id="A0A6G4VAI2"/>
<comment type="similarity">
    <text evidence="1 8">Belongs to the cytochrome P450 family.</text>
</comment>
<keyword evidence="10" id="KW-1185">Reference proteome</keyword>
<dbReference type="PANTHER" id="PTHR24291">
    <property type="entry name" value="CYTOCHROME P450 FAMILY 4"/>
    <property type="match status" value="1"/>
</dbReference>
<dbReference type="InterPro" id="IPR017972">
    <property type="entry name" value="Cyt_P450_CS"/>
</dbReference>
<dbReference type="InterPro" id="IPR001128">
    <property type="entry name" value="Cyt_P450"/>
</dbReference>
<dbReference type="Pfam" id="PF00067">
    <property type="entry name" value="p450"/>
    <property type="match status" value="1"/>
</dbReference>
<dbReference type="GO" id="GO:0016705">
    <property type="term" value="F:oxidoreductase activity, acting on paired donors, with incorporation or reduction of molecular oxygen"/>
    <property type="evidence" value="ECO:0007669"/>
    <property type="project" value="InterPro"/>
</dbReference>
<evidence type="ECO:0000256" key="4">
    <source>
        <dbReference type="ARBA" id="ARBA00023002"/>
    </source>
</evidence>
<keyword evidence="2 7" id="KW-0349">Heme</keyword>
<evidence type="ECO:0000256" key="1">
    <source>
        <dbReference type="ARBA" id="ARBA00010617"/>
    </source>
</evidence>
<dbReference type="GO" id="GO:0005506">
    <property type="term" value="F:iron ion binding"/>
    <property type="evidence" value="ECO:0007669"/>
    <property type="project" value="InterPro"/>
</dbReference>
<evidence type="ECO:0000313" key="9">
    <source>
        <dbReference type="EMBL" id="NGO10981.1"/>
    </source>
</evidence>
<proteinExistence type="inferred from homology"/>
<sequence>MNLPPTSIPTAPGALPIIGHGHKLARDSLPFMRSLRDYGPVVRIRIGPTPAYVLTDPELARRMLVTDAAHFLKGGRVFDALRAFFGNGIATIADGDAHLHNRRRLQPMFNRAHIAARTDPMVEQVRALVSSWGEGQERDVYADMNEVTLAAFLTALFGTNLPDRLAAEFTQLMPVIMRGTIRQTILPPWVTRLPLPANRAHEANLRRLRAIIDQATDHARGSHHAAPDAAVSAARDCPHHTQQGEGLLQALLTTEDLLSQQQLQDEVITLLVGAIETTGTTLAWALYELTQHDEITARLRTELDAVCGERPVRHEDLDRLPYIRQVLQEAIRKYGPVWLTTRTATRTVGLGGHRIPAGSDVVWSPYLYQHDPQVFADPECFDPDRWAPERAKEARNSFLAFGAGRRQCIGEAFAWAELTIILATILQIWSAFQLTSRTPQPQAVMTVTPDVLTMAYHRRAGLVAEAGSDGHNRRIGR</sequence>
<evidence type="ECO:0000256" key="6">
    <source>
        <dbReference type="ARBA" id="ARBA00023033"/>
    </source>
</evidence>
<keyword evidence="3 7" id="KW-0479">Metal-binding</keyword>
<dbReference type="PANTHER" id="PTHR24291:SF50">
    <property type="entry name" value="BIFUNCTIONAL ALBAFLAVENONE MONOOXYGENASE_TERPENE SYNTHASE"/>
    <property type="match status" value="1"/>
</dbReference>
<feature type="binding site" description="axial binding residue" evidence="7">
    <location>
        <position position="408"/>
    </location>
    <ligand>
        <name>heme</name>
        <dbReference type="ChEBI" id="CHEBI:30413"/>
    </ligand>
    <ligandPart>
        <name>Fe</name>
        <dbReference type="ChEBI" id="CHEBI:18248"/>
    </ligandPart>
</feature>
<dbReference type="InterPro" id="IPR036396">
    <property type="entry name" value="Cyt_P450_sf"/>
</dbReference>
<evidence type="ECO:0000313" key="10">
    <source>
        <dbReference type="Proteomes" id="UP000472335"/>
    </source>
</evidence>
<accession>A0A6G4VAI2</accession>
<name>A0A6G4VAI2_9ACTN</name>
<dbReference type="InterPro" id="IPR002401">
    <property type="entry name" value="Cyt_P450_E_grp-I"/>
</dbReference>
<dbReference type="InterPro" id="IPR050196">
    <property type="entry name" value="Cytochrome_P450_Monoox"/>
</dbReference>
<dbReference type="Gene3D" id="1.10.630.10">
    <property type="entry name" value="Cytochrome P450"/>
    <property type="match status" value="1"/>
</dbReference>
<dbReference type="GO" id="GO:0004497">
    <property type="term" value="F:monooxygenase activity"/>
    <property type="evidence" value="ECO:0007669"/>
    <property type="project" value="UniProtKB-KW"/>
</dbReference>
<comment type="cofactor">
    <cofactor evidence="7">
        <name>heme</name>
        <dbReference type="ChEBI" id="CHEBI:30413"/>
    </cofactor>
</comment>
<reference evidence="9 10" key="1">
    <citation type="submission" date="2020-02" db="EMBL/GenBank/DDBJ databases">
        <title>Whole-genome analyses of novel actinobacteria.</title>
        <authorList>
            <person name="Sahin N."/>
            <person name="Gencbay T."/>
        </authorList>
    </citation>
    <scope>NUCLEOTIDE SEQUENCE [LARGE SCALE GENOMIC DNA]</scope>
    <source>
        <strain evidence="9 10">HC44</strain>
    </source>
</reference>
<gene>
    <name evidence="9" type="ORF">G5C60_26115</name>
</gene>
<organism evidence="9 10">
    <name type="scientific">Streptomyces scabichelini</name>
    <dbReference type="NCBI Taxonomy" id="2711217"/>
    <lineage>
        <taxon>Bacteria</taxon>
        <taxon>Bacillati</taxon>
        <taxon>Actinomycetota</taxon>
        <taxon>Actinomycetes</taxon>
        <taxon>Kitasatosporales</taxon>
        <taxon>Streptomycetaceae</taxon>
        <taxon>Streptomyces</taxon>
    </lineage>
</organism>